<dbReference type="InterPro" id="IPR029058">
    <property type="entry name" value="AB_hydrolase_fold"/>
</dbReference>
<dbReference type="SUPFAM" id="SSF53474">
    <property type="entry name" value="alpha/beta-Hydrolases"/>
    <property type="match status" value="2"/>
</dbReference>
<organism evidence="1 2">
    <name type="scientific">Capnocytophaga ochracea</name>
    <dbReference type="NCBI Taxonomy" id="1018"/>
    <lineage>
        <taxon>Bacteria</taxon>
        <taxon>Pseudomonadati</taxon>
        <taxon>Bacteroidota</taxon>
        <taxon>Flavobacteriia</taxon>
        <taxon>Flavobacteriales</taxon>
        <taxon>Flavobacteriaceae</taxon>
        <taxon>Capnocytophaga</taxon>
    </lineage>
</organism>
<dbReference type="Proteomes" id="UP000249891">
    <property type="component" value="Unassembled WGS sequence"/>
</dbReference>
<proteinExistence type="predicted"/>
<dbReference type="Pfam" id="PF19519">
    <property type="entry name" value="DUF6051"/>
    <property type="match status" value="1"/>
</dbReference>
<dbReference type="AlphaFoldDB" id="A0A2X2R925"/>
<evidence type="ECO:0008006" key="3">
    <source>
        <dbReference type="Google" id="ProtNLM"/>
    </source>
</evidence>
<dbReference type="RefSeq" id="WP_128091009.1">
    <property type="nucleotide sequence ID" value="NZ_UARG01000017.1"/>
</dbReference>
<evidence type="ECO:0000313" key="1">
    <source>
        <dbReference type="EMBL" id="SQA77548.1"/>
    </source>
</evidence>
<sequence length="406" mass="47065">MEYYELYKKLKTVFDTQRDTELPELGIRILHNSFFSEGAKYYLPGSPHLFCQEHNLSFPSQLNDAQDDLHWADYDVDCNIHFQYHIIQPLGTPKAEGVIIVFHGLNEKKWDKYLPWAYGLATQTGKAVMLFPIAFHMSRAPERWSSRQEMYIIAQKRMNEFPDNSETSYVNAATSTRLDAFPQRLFWSGLQTYNDIVQLITDLKAGLLPTIAPTATVDLFGYSIGSFLSVILMMANPKGYFTNSKLFCFCGGMTIDRMFPISKYIMDGRAAITMQKTFAELLSTNFKNDDRLRHYQDSNLHFGEGWFKTMLRYNYYQKEREQRFSQLENQIKALVLEKDEVTTPIEALNTLKGGYRNIDIEVQIEDFPYPYTHMSPFALTTKNAPQVTQAFERFVTSAVAFYLGKR</sequence>
<dbReference type="EMBL" id="UARG01000017">
    <property type="protein sequence ID" value="SQA77548.1"/>
    <property type="molecule type" value="Genomic_DNA"/>
</dbReference>
<name>A0A2X2R925_CAPOC</name>
<dbReference type="InterPro" id="IPR046114">
    <property type="entry name" value="DUF6051"/>
</dbReference>
<reference evidence="1 2" key="1">
    <citation type="submission" date="2018-06" db="EMBL/GenBank/DDBJ databases">
        <authorList>
            <consortium name="Pathogen Informatics"/>
            <person name="Doyle S."/>
        </authorList>
    </citation>
    <scope>NUCLEOTIDE SEQUENCE [LARGE SCALE GENOMIC DNA]</scope>
    <source>
        <strain evidence="1 2">NCTC11546</strain>
    </source>
</reference>
<gene>
    <name evidence="1" type="ORF">NCTC11546_00762</name>
</gene>
<accession>A0A2X2R925</accession>
<evidence type="ECO:0000313" key="2">
    <source>
        <dbReference type="Proteomes" id="UP000249891"/>
    </source>
</evidence>
<dbReference type="Gene3D" id="3.40.50.1820">
    <property type="entry name" value="alpha/beta hydrolase"/>
    <property type="match status" value="1"/>
</dbReference>
<protein>
    <recommendedName>
        <fullName evidence="3">Alpha/beta hydrolase</fullName>
    </recommendedName>
</protein>